<proteinExistence type="predicted"/>
<protein>
    <submittedName>
        <fullName evidence="2">Uncharacterized protein</fullName>
    </submittedName>
</protein>
<dbReference type="AlphaFoldDB" id="A0AAV7L630"/>
<accession>A0AAV7L630</accession>
<sequence>MRWGGVALGVREPPVYRLEGVGRGQCATLKRLSHRRKSLGRLRRLRSGAQSRAHGSRPWLRVPDTGAPPPRAASTSPPCPVQGVQTVLGTVPSIITRPPTVASGHVRTARQIPVSNLLVRAEHLIEAQWKVSMPRLVCKVINAQPRAARIGQKSSPRDGHMSQSRLEKFYSPWPNPISEEPSG</sequence>
<feature type="region of interest" description="Disordered" evidence="1">
    <location>
        <begin position="148"/>
        <end position="183"/>
    </location>
</feature>
<evidence type="ECO:0000256" key="1">
    <source>
        <dbReference type="SAM" id="MobiDB-lite"/>
    </source>
</evidence>
<gene>
    <name evidence="2" type="ORF">NDU88_000295</name>
</gene>
<reference evidence="2" key="1">
    <citation type="journal article" date="2022" name="bioRxiv">
        <title>Sequencing and chromosome-scale assembly of the giantPleurodeles waltlgenome.</title>
        <authorList>
            <person name="Brown T."/>
            <person name="Elewa A."/>
            <person name="Iarovenko S."/>
            <person name="Subramanian E."/>
            <person name="Araus A.J."/>
            <person name="Petzold A."/>
            <person name="Susuki M."/>
            <person name="Suzuki K.-i.T."/>
            <person name="Hayashi T."/>
            <person name="Toyoda A."/>
            <person name="Oliveira C."/>
            <person name="Osipova E."/>
            <person name="Leigh N.D."/>
            <person name="Simon A."/>
            <person name="Yun M.H."/>
        </authorList>
    </citation>
    <scope>NUCLEOTIDE SEQUENCE</scope>
    <source>
        <strain evidence="2">20211129_DDA</strain>
        <tissue evidence="2">Liver</tissue>
    </source>
</reference>
<evidence type="ECO:0000313" key="3">
    <source>
        <dbReference type="Proteomes" id="UP001066276"/>
    </source>
</evidence>
<dbReference type="Proteomes" id="UP001066276">
    <property type="component" value="Chromosome 11"/>
</dbReference>
<keyword evidence="3" id="KW-1185">Reference proteome</keyword>
<feature type="region of interest" description="Disordered" evidence="1">
    <location>
        <begin position="44"/>
        <end position="81"/>
    </location>
</feature>
<comment type="caution">
    <text evidence="2">The sequence shown here is derived from an EMBL/GenBank/DDBJ whole genome shotgun (WGS) entry which is preliminary data.</text>
</comment>
<dbReference type="EMBL" id="JANPWB010000015">
    <property type="protein sequence ID" value="KAJ1087101.1"/>
    <property type="molecule type" value="Genomic_DNA"/>
</dbReference>
<organism evidence="2 3">
    <name type="scientific">Pleurodeles waltl</name>
    <name type="common">Iberian ribbed newt</name>
    <dbReference type="NCBI Taxonomy" id="8319"/>
    <lineage>
        <taxon>Eukaryota</taxon>
        <taxon>Metazoa</taxon>
        <taxon>Chordata</taxon>
        <taxon>Craniata</taxon>
        <taxon>Vertebrata</taxon>
        <taxon>Euteleostomi</taxon>
        <taxon>Amphibia</taxon>
        <taxon>Batrachia</taxon>
        <taxon>Caudata</taxon>
        <taxon>Salamandroidea</taxon>
        <taxon>Salamandridae</taxon>
        <taxon>Pleurodelinae</taxon>
        <taxon>Pleurodeles</taxon>
    </lineage>
</organism>
<evidence type="ECO:0000313" key="2">
    <source>
        <dbReference type="EMBL" id="KAJ1087101.1"/>
    </source>
</evidence>
<feature type="compositionally biased region" description="Basic and acidic residues" evidence="1">
    <location>
        <begin position="155"/>
        <end position="168"/>
    </location>
</feature>
<name>A0AAV7L630_PLEWA</name>